<feature type="compositionally biased region" description="Polar residues" evidence="2">
    <location>
        <begin position="1"/>
        <end position="13"/>
    </location>
</feature>
<protein>
    <submittedName>
        <fullName evidence="3">Uncharacterized protein</fullName>
    </submittedName>
</protein>
<gene>
    <name evidence="3" type="ORF">BJ508DRAFT_303648</name>
</gene>
<dbReference type="Proteomes" id="UP000275078">
    <property type="component" value="Unassembled WGS sequence"/>
</dbReference>
<keyword evidence="1" id="KW-0175">Coiled coil</keyword>
<name>A0A3N4IEG4_ASCIM</name>
<dbReference type="EMBL" id="ML119658">
    <property type="protein sequence ID" value="RPA84542.1"/>
    <property type="molecule type" value="Genomic_DNA"/>
</dbReference>
<accession>A0A3N4IEG4</accession>
<evidence type="ECO:0000256" key="1">
    <source>
        <dbReference type="SAM" id="Coils"/>
    </source>
</evidence>
<keyword evidence="4" id="KW-1185">Reference proteome</keyword>
<evidence type="ECO:0000313" key="3">
    <source>
        <dbReference type="EMBL" id="RPA84542.1"/>
    </source>
</evidence>
<feature type="region of interest" description="Disordered" evidence="2">
    <location>
        <begin position="1"/>
        <end position="30"/>
    </location>
</feature>
<organism evidence="3 4">
    <name type="scientific">Ascobolus immersus RN42</name>
    <dbReference type="NCBI Taxonomy" id="1160509"/>
    <lineage>
        <taxon>Eukaryota</taxon>
        <taxon>Fungi</taxon>
        <taxon>Dikarya</taxon>
        <taxon>Ascomycota</taxon>
        <taxon>Pezizomycotina</taxon>
        <taxon>Pezizomycetes</taxon>
        <taxon>Pezizales</taxon>
        <taxon>Ascobolaceae</taxon>
        <taxon>Ascobolus</taxon>
    </lineage>
</organism>
<dbReference type="AlphaFoldDB" id="A0A3N4IEG4"/>
<evidence type="ECO:0000256" key="2">
    <source>
        <dbReference type="SAM" id="MobiDB-lite"/>
    </source>
</evidence>
<evidence type="ECO:0000313" key="4">
    <source>
        <dbReference type="Proteomes" id="UP000275078"/>
    </source>
</evidence>
<reference evidence="3 4" key="1">
    <citation type="journal article" date="2018" name="Nat. Ecol. Evol.">
        <title>Pezizomycetes genomes reveal the molecular basis of ectomycorrhizal truffle lifestyle.</title>
        <authorList>
            <person name="Murat C."/>
            <person name="Payen T."/>
            <person name="Noel B."/>
            <person name="Kuo A."/>
            <person name="Morin E."/>
            <person name="Chen J."/>
            <person name="Kohler A."/>
            <person name="Krizsan K."/>
            <person name="Balestrini R."/>
            <person name="Da Silva C."/>
            <person name="Montanini B."/>
            <person name="Hainaut M."/>
            <person name="Levati E."/>
            <person name="Barry K.W."/>
            <person name="Belfiori B."/>
            <person name="Cichocki N."/>
            <person name="Clum A."/>
            <person name="Dockter R.B."/>
            <person name="Fauchery L."/>
            <person name="Guy J."/>
            <person name="Iotti M."/>
            <person name="Le Tacon F."/>
            <person name="Lindquist E.A."/>
            <person name="Lipzen A."/>
            <person name="Malagnac F."/>
            <person name="Mello A."/>
            <person name="Molinier V."/>
            <person name="Miyauchi S."/>
            <person name="Poulain J."/>
            <person name="Riccioni C."/>
            <person name="Rubini A."/>
            <person name="Sitrit Y."/>
            <person name="Splivallo R."/>
            <person name="Traeger S."/>
            <person name="Wang M."/>
            <person name="Zifcakova L."/>
            <person name="Wipf D."/>
            <person name="Zambonelli A."/>
            <person name="Paolocci F."/>
            <person name="Nowrousian M."/>
            <person name="Ottonello S."/>
            <person name="Baldrian P."/>
            <person name="Spatafora J.W."/>
            <person name="Henrissat B."/>
            <person name="Nagy L.G."/>
            <person name="Aury J.M."/>
            <person name="Wincker P."/>
            <person name="Grigoriev I.V."/>
            <person name="Bonfante P."/>
            <person name="Martin F.M."/>
        </authorList>
    </citation>
    <scope>NUCLEOTIDE SEQUENCE [LARGE SCALE GENOMIC DNA]</scope>
    <source>
        <strain evidence="3 4">RN42</strain>
    </source>
</reference>
<proteinExistence type="predicted"/>
<feature type="coiled-coil region" evidence="1">
    <location>
        <begin position="370"/>
        <end position="414"/>
    </location>
</feature>
<sequence>MSTPTATPSSQSCAYADCKETSSPSESSTTTIMQYQATRNDFGQLWNEPPQEKQSDTETEDYIVYQRRDKAARNYWDTKWDALAIRHKIEVLLLLREDPGVEPLEWEFHKLKAMKYLTDQDHKVLKQLSSNGLAGLDGHSSLHEACINRILRTASELWWKLQLQQLNVAQDKIISKALLAYSKKRKDLDYSHSNSVDRRVSTELTASEFSRLFEKLKPRSRKLEGKQAEVPFSESNAHLEKRLANLKAIKRAKLNEEMDSLPNYYREQVQRLETEIMALNRGGSPTEGMTIEGIQIRRGDRLVRLKDLVAAKINEIMADDTLEANRLNARYDQRHLRAFTFRPLDNRIREMKEFLAYEFQSPTEEQKEKQKRFAEELPKLREQLEIEEKKVDMERVYADVVKKAEEKCKQLREEECLVRDSIMTSFEVLENQLAEGHKVTIWDCISIEQMPKNELKI</sequence>
<feature type="compositionally biased region" description="Low complexity" evidence="2">
    <location>
        <begin position="21"/>
        <end position="30"/>
    </location>
</feature>